<dbReference type="RefSeq" id="WP_132252114.1">
    <property type="nucleotide sequence ID" value="NZ_SMAL01000005.1"/>
</dbReference>
<comment type="caution">
    <text evidence="1">The sequence shown here is derived from an EMBL/GenBank/DDBJ whole genome shotgun (WGS) entry which is preliminary data.</text>
</comment>
<protein>
    <submittedName>
        <fullName evidence="1">5-methylcytosine-specific restriction enzyme subunit McrC</fullName>
    </submittedName>
</protein>
<dbReference type="OrthoDB" id="251794at2"/>
<dbReference type="EMBL" id="SMAL01000005">
    <property type="protein sequence ID" value="TCT14544.1"/>
    <property type="molecule type" value="Genomic_DNA"/>
</dbReference>
<dbReference type="Pfam" id="PF10117">
    <property type="entry name" value="McrBC"/>
    <property type="match status" value="1"/>
</dbReference>
<dbReference type="InterPro" id="IPR019292">
    <property type="entry name" value="McrC"/>
</dbReference>
<gene>
    <name evidence="1" type="ORF">EDC18_10525</name>
</gene>
<dbReference type="AlphaFoldDB" id="A0A4R3MP02"/>
<proteinExistence type="predicted"/>
<reference evidence="1 2" key="1">
    <citation type="submission" date="2019-03" db="EMBL/GenBank/DDBJ databases">
        <title>Genomic Encyclopedia of Type Strains, Phase IV (KMG-IV): sequencing the most valuable type-strain genomes for metagenomic binning, comparative biology and taxonomic classification.</title>
        <authorList>
            <person name="Goeker M."/>
        </authorList>
    </citation>
    <scope>NUCLEOTIDE SEQUENCE [LARGE SCALE GENOMIC DNA]</scope>
    <source>
        <strain evidence="1 2">DSM 24629</strain>
    </source>
</reference>
<accession>A0A4R3MP02</accession>
<organism evidence="1 2">
    <name type="scientific">Natranaerovirga pectinivora</name>
    <dbReference type="NCBI Taxonomy" id="682400"/>
    <lineage>
        <taxon>Bacteria</taxon>
        <taxon>Bacillati</taxon>
        <taxon>Bacillota</taxon>
        <taxon>Clostridia</taxon>
        <taxon>Lachnospirales</taxon>
        <taxon>Natranaerovirgaceae</taxon>
        <taxon>Natranaerovirga</taxon>
    </lineage>
</organism>
<dbReference type="PANTHER" id="PTHR38733:SF1">
    <property type="entry name" value="TYPE IV METHYL-DIRECTED RESTRICTION ENZYME ECOKMCRBC"/>
    <property type="match status" value="1"/>
</dbReference>
<evidence type="ECO:0000313" key="1">
    <source>
        <dbReference type="EMBL" id="TCT14544.1"/>
    </source>
</evidence>
<dbReference type="PANTHER" id="PTHR38733">
    <property type="entry name" value="PROTEIN MCRC"/>
    <property type="match status" value="1"/>
</dbReference>
<evidence type="ECO:0000313" key="2">
    <source>
        <dbReference type="Proteomes" id="UP000294902"/>
    </source>
</evidence>
<dbReference type="Proteomes" id="UP000294902">
    <property type="component" value="Unassembled WGS sequence"/>
</dbReference>
<name>A0A4R3MP02_9FIRM</name>
<sequence length="432" mass="49715">MSGLTINIREWDELLPVKGSSLYQYFLEDEASRQIVSVLNEKGILNIIELKEGIKISSNSYVGKIKIGDIQINIRPKIEGMPLYKLLKYAYGLRDLNIFDEAIYDVDSFPFQDLLIYQLYAEAEDLIYRGLNKKYVRQEEDLGTPKGRINIGKLATRNHIPSATLPCSYYDRSEDNLFNRVLLAGLQLAIYLTEDLSLRIQLSRLCKTLEDNVKQIDLNRGILLKTLKSVDRLSDRYNSALELINILYESQGIQLEDGRAYMKLNGFFFDMNMFFQSLLSKLMGEYLLGFTIRDEFTLQEMFAYTPGFNPQRRYAPKPRPDFAVMNGVKVIRLLDAKYRDLWETKLPREMLYQLSIYAVSGIGNSTAKIIYPSMTSGAKLQKININNPATGDKLAEVMLQPLHMVELAQMMGLRKNDKTKLQEYITQIVFSN</sequence>
<keyword evidence="2" id="KW-1185">Reference proteome</keyword>